<feature type="domain" description="Glycosyl-hydrolase 97 catalytic" evidence="7">
    <location>
        <begin position="299"/>
        <end position="462"/>
    </location>
</feature>
<keyword evidence="5" id="KW-0326">Glycosidase</keyword>
<dbReference type="Gene3D" id="2.60.40.1180">
    <property type="entry name" value="Golgi alpha-mannosidase II"/>
    <property type="match status" value="1"/>
</dbReference>
<dbReference type="InterPro" id="IPR052720">
    <property type="entry name" value="Glycosyl_hydrolase_97"/>
</dbReference>
<feature type="chain" id="PRO_5047086848" evidence="6">
    <location>
        <begin position="26"/>
        <end position="662"/>
    </location>
</feature>
<keyword evidence="3" id="KW-0378">Hydrolase</keyword>
<evidence type="ECO:0000256" key="5">
    <source>
        <dbReference type="ARBA" id="ARBA00023295"/>
    </source>
</evidence>
<reference evidence="10" key="1">
    <citation type="submission" date="2022-07" db="EMBL/GenBank/DDBJ databases">
        <title>Taxonomy of Novel Oxalotrophic and Methylotrophic Bacteria.</title>
        <authorList>
            <person name="Sahin N."/>
            <person name="Tani A."/>
        </authorList>
    </citation>
    <scope>NUCLEOTIDE SEQUENCE</scope>
    <source>
        <strain evidence="10">Y10</strain>
    </source>
</reference>
<keyword evidence="4" id="KW-0106">Calcium</keyword>
<keyword evidence="11" id="KW-1185">Reference proteome</keyword>
<dbReference type="RefSeq" id="WP_281765936.1">
    <property type="nucleotide sequence ID" value="NZ_BRVO01000003.1"/>
</dbReference>
<dbReference type="InterPro" id="IPR029483">
    <property type="entry name" value="GH97_C"/>
</dbReference>
<comment type="subunit">
    <text evidence="2">Monomer.</text>
</comment>
<evidence type="ECO:0000313" key="11">
    <source>
        <dbReference type="Proteomes" id="UP001143543"/>
    </source>
</evidence>
<dbReference type="InterPro" id="IPR017853">
    <property type="entry name" value="GH"/>
</dbReference>
<dbReference type="PANTHER" id="PTHR35803:SF2">
    <property type="entry name" value="RETAINING ALPHA-GALACTOSIDASE"/>
    <property type="match status" value="1"/>
</dbReference>
<dbReference type="InterPro" id="IPR013780">
    <property type="entry name" value="Glyco_hydro_b"/>
</dbReference>
<dbReference type="InterPro" id="IPR019563">
    <property type="entry name" value="GH97_catalytic"/>
</dbReference>
<evidence type="ECO:0000256" key="6">
    <source>
        <dbReference type="SAM" id="SignalP"/>
    </source>
</evidence>
<evidence type="ECO:0000256" key="2">
    <source>
        <dbReference type="ARBA" id="ARBA00011245"/>
    </source>
</evidence>
<feature type="signal peptide" evidence="6">
    <location>
        <begin position="1"/>
        <end position="25"/>
    </location>
</feature>
<dbReference type="Pfam" id="PF10566">
    <property type="entry name" value="Glyco_hydro_97"/>
    <property type="match status" value="1"/>
</dbReference>
<dbReference type="InterPro" id="IPR014718">
    <property type="entry name" value="GH-type_carb-bd"/>
</dbReference>
<dbReference type="PANTHER" id="PTHR35803">
    <property type="entry name" value="GLUCAN 1,4-ALPHA-GLUCOSIDASE SUSB-RELATED"/>
    <property type="match status" value="1"/>
</dbReference>
<protein>
    <submittedName>
        <fullName evidence="10">Alpha-glucosidase</fullName>
    </submittedName>
</protein>
<dbReference type="Gene3D" id="2.70.98.10">
    <property type="match status" value="1"/>
</dbReference>
<dbReference type="Proteomes" id="UP001143543">
    <property type="component" value="Unassembled WGS sequence"/>
</dbReference>
<evidence type="ECO:0000256" key="4">
    <source>
        <dbReference type="ARBA" id="ARBA00022837"/>
    </source>
</evidence>
<dbReference type="EMBL" id="BRVO01000003">
    <property type="protein sequence ID" value="GLB50308.1"/>
    <property type="molecule type" value="Genomic_DNA"/>
</dbReference>
<keyword evidence="6" id="KW-0732">Signal</keyword>
<feature type="domain" description="Glycosyl-hydrolase 97 N-terminal" evidence="8">
    <location>
        <begin position="30"/>
        <end position="280"/>
    </location>
</feature>
<gene>
    <name evidence="10" type="primary">susB</name>
    <name evidence="10" type="ORF">Y10_26760</name>
</gene>
<evidence type="ECO:0000256" key="3">
    <source>
        <dbReference type="ARBA" id="ARBA00022801"/>
    </source>
</evidence>
<name>A0ABQ5MLL5_9FLAO</name>
<dbReference type="Pfam" id="PF14508">
    <property type="entry name" value="GH97_N"/>
    <property type="match status" value="1"/>
</dbReference>
<evidence type="ECO:0000259" key="8">
    <source>
        <dbReference type="Pfam" id="PF14508"/>
    </source>
</evidence>
<evidence type="ECO:0000259" key="7">
    <source>
        <dbReference type="Pfam" id="PF10566"/>
    </source>
</evidence>
<evidence type="ECO:0000256" key="1">
    <source>
        <dbReference type="ARBA" id="ARBA00001913"/>
    </source>
</evidence>
<feature type="domain" description="Glycosyl-hydrolase 97 C-terminal oligomerisation" evidence="9">
    <location>
        <begin position="563"/>
        <end position="659"/>
    </location>
</feature>
<proteinExistence type="predicted"/>
<organism evidence="10 11">
    <name type="scientific">Neptunitalea lumnitzerae</name>
    <dbReference type="NCBI Taxonomy" id="2965509"/>
    <lineage>
        <taxon>Bacteria</taxon>
        <taxon>Pseudomonadati</taxon>
        <taxon>Bacteroidota</taxon>
        <taxon>Flavobacteriia</taxon>
        <taxon>Flavobacteriales</taxon>
        <taxon>Flavobacteriaceae</taxon>
        <taxon>Neptunitalea</taxon>
    </lineage>
</organism>
<evidence type="ECO:0000313" key="10">
    <source>
        <dbReference type="EMBL" id="GLB50308.1"/>
    </source>
</evidence>
<dbReference type="Pfam" id="PF14509">
    <property type="entry name" value="GH97_C"/>
    <property type="match status" value="1"/>
</dbReference>
<dbReference type="PROSITE" id="PS51257">
    <property type="entry name" value="PROKAR_LIPOPROTEIN"/>
    <property type="match status" value="1"/>
</dbReference>
<dbReference type="InterPro" id="IPR029486">
    <property type="entry name" value="GH97_N"/>
</dbReference>
<sequence length="662" mass="74823">MMLYKNGLRVAFILAALAISSCTKSNQTSLQSPDTNIAVNFSIDKGLEYEVAFKNDTILKPSSITLSLEKDEVFNNFEMLGTESTSVNSSWERVWGRSKQVQNTYNQLLLHLKDKESELLVDVYCRVYDDGIAFRYGFPEQTEKSITLSNEQTKFVFTDDYVIWRANYKTYKSSQEQEFKNGHLSDISSKELIGMPALLKVHDSAYAFITEANLTDWSGAFLKTDSVSNTLVTKLTPNPQDTLVAVQRETPAVSPWRVLMLADSPGAFIASDLIANLNEPVAFEDTSWIKPGRAAWDWWWSNKYAKNIDFELGANQKTYEYYIDLAAEMGWEYQIVDWQWYGEPFTDDNKANPDVDITTSIDAVDIPALVAYAKERNVKLILWLHWEHLNKQMEEALAQYEQWGIAGIKVDFMDRQDQEMVNFYHTAVKTAAKHHLVVDLHGAYKPTGISRTYPNLMTREGVMGNEYNKWSDYVTPEHNVTLAFTRGALGEMDYTPGSFVNVRPDQFVTEDKAEEATPMVMSTRCQQLAMPVVYESAFTVFCDAPDHYKNGLGADFLKEVPTTWDATKVLNGVVGDYITVARQSGDTWFVGGMTDATAREVDVKFSFLDEGSYTLTLYSDAEDANENPTHVKLTEQTISQKDVLHIAMASGGGFAAIIKKME</sequence>
<comment type="caution">
    <text evidence="10">The sequence shown here is derived from an EMBL/GenBank/DDBJ whole genome shotgun (WGS) entry which is preliminary data.</text>
</comment>
<dbReference type="Gene3D" id="3.20.20.70">
    <property type="entry name" value="Aldolase class I"/>
    <property type="match status" value="1"/>
</dbReference>
<dbReference type="SUPFAM" id="SSF51445">
    <property type="entry name" value="(Trans)glycosidases"/>
    <property type="match status" value="1"/>
</dbReference>
<evidence type="ECO:0000259" key="9">
    <source>
        <dbReference type="Pfam" id="PF14509"/>
    </source>
</evidence>
<dbReference type="InterPro" id="IPR013785">
    <property type="entry name" value="Aldolase_TIM"/>
</dbReference>
<accession>A0ABQ5MLL5</accession>
<comment type="cofactor">
    <cofactor evidence="1">
        <name>Ca(2+)</name>
        <dbReference type="ChEBI" id="CHEBI:29108"/>
    </cofactor>
</comment>